<keyword evidence="2" id="KW-1185">Reference proteome</keyword>
<dbReference type="EMBL" id="REGN01004304">
    <property type="protein sequence ID" value="RNA18134.1"/>
    <property type="molecule type" value="Genomic_DNA"/>
</dbReference>
<organism evidence="1 2">
    <name type="scientific">Brachionus plicatilis</name>
    <name type="common">Marine rotifer</name>
    <name type="synonym">Brachionus muelleri</name>
    <dbReference type="NCBI Taxonomy" id="10195"/>
    <lineage>
        <taxon>Eukaryota</taxon>
        <taxon>Metazoa</taxon>
        <taxon>Spiralia</taxon>
        <taxon>Gnathifera</taxon>
        <taxon>Rotifera</taxon>
        <taxon>Eurotatoria</taxon>
        <taxon>Monogononta</taxon>
        <taxon>Pseudotrocha</taxon>
        <taxon>Ploima</taxon>
        <taxon>Brachionidae</taxon>
        <taxon>Brachionus</taxon>
    </lineage>
</organism>
<dbReference type="Proteomes" id="UP000276133">
    <property type="component" value="Unassembled WGS sequence"/>
</dbReference>
<name>A0A3M7R437_BRAPC</name>
<proteinExistence type="predicted"/>
<comment type="caution">
    <text evidence="1">The sequence shown here is derived from an EMBL/GenBank/DDBJ whole genome shotgun (WGS) entry which is preliminary data.</text>
</comment>
<dbReference type="AlphaFoldDB" id="A0A3M7R437"/>
<accession>A0A3M7R437</accession>
<gene>
    <name evidence="1" type="ORF">BpHYR1_022511</name>
</gene>
<evidence type="ECO:0000313" key="1">
    <source>
        <dbReference type="EMBL" id="RNA18134.1"/>
    </source>
</evidence>
<reference evidence="1 2" key="1">
    <citation type="journal article" date="2018" name="Sci. Rep.">
        <title>Genomic signatures of local adaptation to the degree of environmental predictability in rotifers.</title>
        <authorList>
            <person name="Franch-Gras L."/>
            <person name="Hahn C."/>
            <person name="Garcia-Roger E.M."/>
            <person name="Carmona M.J."/>
            <person name="Serra M."/>
            <person name="Gomez A."/>
        </authorList>
    </citation>
    <scope>NUCLEOTIDE SEQUENCE [LARGE SCALE GENOMIC DNA]</scope>
    <source>
        <strain evidence="1">HYR1</strain>
    </source>
</reference>
<evidence type="ECO:0000313" key="2">
    <source>
        <dbReference type="Proteomes" id="UP000276133"/>
    </source>
</evidence>
<protein>
    <submittedName>
        <fullName evidence="1">Uncharacterized protein</fullName>
    </submittedName>
</protein>
<sequence>MVGKKSFMEEFWDVNNIAKSEIKRKFGSCPECDQVFTKKSDHRFKKRKRKSIFYKEIALVPKESSDAAKSAAKKALSK</sequence>